<dbReference type="Pfam" id="PF00528">
    <property type="entry name" value="BPD_transp_1"/>
    <property type="match status" value="1"/>
</dbReference>
<evidence type="ECO:0000256" key="5">
    <source>
        <dbReference type="ARBA" id="ARBA00022989"/>
    </source>
</evidence>
<dbReference type="InterPro" id="IPR035906">
    <property type="entry name" value="MetI-like_sf"/>
</dbReference>
<evidence type="ECO:0000313" key="10">
    <source>
        <dbReference type="Proteomes" id="UP000334019"/>
    </source>
</evidence>
<accession>A0A5Q2RGH7</accession>
<dbReference type="GO" id="GO:0055085">
    <property type="term" value="P:transmembrane transport"/>
    <property type="evidence" value="ECO:0007669"/>
    <property type="project" value="InterPro"/>
</dbReference>
<feature type="transmembrane region" description="Helical" evidence="7">
    <location>
        <begin position="182"/>
        <end position="201"/>
    </location>
</feature>
<proteinExistence type="inferred from homology"/>
<dbReference type="InterPro" id="IPR045621">
    <property type="entry name" value="BPD_transp_1_N"/>
</dbReference>
<dbReference type="GO" id="GO:0005886">
    <property type="term" value="C:plasma membrane"/>
    <property type="evidence" value="ECO:0007669"/>
    <property type="project" value="UniProtKB-SubCell"/>
</dbReference>
<comment type="subcellular location">
    <subcellularLocation>
        <location evidence="1 7">Cell membrane</location>
        <topology evidence="1 7">Multi-pass membrane protein</topology>
    </subcellularLocation>
</comment>
<dbReference type="RefSeq" id="WP_153758018.1">
    <property type="nucleotide sequence ID" value="NZ_CP045851.1"/>
</dbReference>
<organism evidence="9 10">
    <name type="scientific">Actinomarinicola tropica</name>
    <dbReference type="NCBI Taxonomy" id="2789776"/>
    <lineage>
        <taxon>Bacteria</taxon>
        <taxon>Bacillati</taxon>
        <taxon>Actinomycetota</taxon>
        <taxon>Acidimicrobiia</taxon>
        <taxon>Acidimicrobiales</taxon>
        <taxon>Iamiaceae</taxon>
        <taxon>Actinomarinicola</taxon>
    </lineage>
</organism>
<feature type="transmembrane region" description="Helical" evidence="7">
    <location>
        <begin position="9"/>
        <end position="30"/>
    </location>
</feature>
<keyword evidence="5 7" id="KW-1133">Transmembrane helix</keyword>
<dbReference type="CDD" id="cd06261">
    <property type="entry name" value="TM_PBP2"/>
    <property type="match status" value="1"/>
</dbReference>
<evidence type="ECO:0000256" key="6">
    <source>
        <dbReference type="ARBA" id="ARBA00023136"/>
    </source>
</evidence>
<dbReference type="Proteomes" id="UP000334019">
    <property type="component" value="Chromosome"/>
</dbReference>
<evidence type="ECO:0000259" key="8">
    <source>
        <dbReference type="PROSITE" id="PS50928"/>
    </source>
</evidence>
<reference evidence="9 10" key="1">
    <citation type="submission" date="2019-11" db="EMBL/GenBank/DDBJ databases">
        <authorList>
            <person name="He Y."/>
        </authorList>
    </citation>
    <scope>NUCLEOTIDE SEQUENCE [LARGE SCALE GENOMIC DNA]</scope>
    <source>
        <strain evidence="9 10">SCSIO 58843</strain>
    </source>
</reference>
<evidence type="ECO:0000256" key="3">
    <source>
        <dbReference type="ARBA" id="ARBA00022475"/>
    </source>
</evidence>
<dbReference type="SUPFAM" id="SSF161098">
    <property type="entry name" value="MetI-like"/>
    <property type="match status" value="1"/>
</dbReference>
<dbReference type="Pfam" id="PF19300">
    <property type="entry name" value="BPD_transp_1_N"/>
    <property type="match status" value="1"/>
</dbReference>
<keyword evidence="4 7" id="KW-0812">Transmembrane</keyword>
<evidence type="ECO:0000256" key="7">
    <source>
        <dbReference type="RuleBase" id="RU363032"/>
    </source>
</evidence>
<dbReference type="KEGG" id="atq:GH723_01615"/>
<protein>
    <submittedName>
        <fullName evidence="9">ABC transporter permease subunit</fullName>
    </submittedName>
</protein>
<dbReference type="Gene3D" id="1.10.3720.10">
    <property type="entry name" value="MetI-like"/>
    <property type="match status" value="1"/>
</dbReference>
<dbReference type="PROSITE" id="PS50928">
    <property type="entry name" value="ABC_TM1"/>
    <property type="match status" value="1"/>
</dbReference>
<evidence type="ECO:0000256" key="1">
    <source>
        <dbReference type="ARBA" id="ARBA00004651"/>
    </source>
</evidence>
<dbReference type="PANTHER" id="PTHR43163:SF6">
    <property type="entry name" value="DIPEPTIDE TRANSPORT SYSTEM PERMEASE PROTEIN DPPB-RELATED"/>
    <property type="match status" value="1"/>
</dbReference>
<evidence type="ECO:0000256" key="2">
    <source>
        <dbReference type="ARBA" id="ARBA00022448"/>
    </source>
</evidence>
<name>A0A5Q2RGH7_9ACTN</name>
<keyword evidence="3" id="KW-1003">Cell membrane</keyword>
<dbReference type="AlphaFoldDB" id="A0A5Q2RGH7"/>
<evidence type="ECO:0000256" key="4">
    <source>
        <dbReference type="ARBA" id="ARBA00022692"/>
    </source>
</evidence>
<feature type="transmembrane region" description="Helical" evidence="7">
    <location>
        <begin position="102"/>
        <end position="123"/>
    </location>
</feature>
<keyword evidence="2 7" id="KW-0813">Transport</keyword>
<feature type="transmembrane region" description="Helical" evidence="7">
    <location>
        <begin position="238"/>
        <end position="262"/>
    </location>
</feature>
<feature type="domain" description="ABC transmembrane type-1" evidence="8">
    <location>
        <begin position="96"/>
        <end position="305"/>
    </location>
</feature>
<feature type="transmembrane region" description="Helical" evidence="7">
    <location>
        <begin position="282"/>
        <end position="308"/>
    </location>
</feature>
<keyword evidence="10" id="KW-1185">Reference proteome</keyword>
<keyword evidence="6 7" id="KW-0472">Membrane</keyword>
<dbReference type="PANTHER" id="PTHR43163">
    <property type="entry name" value="DIPEPTIDE TRANSPORT SYSTEM PERMEASE PROTEIN DPPB-RELATED"/>
    <property type="match status" value="1"/>
</dbReference>
<sequence length="321" mass="34848">MLTLIGRKLIGLVPVLLAASFLTFMLLSLLPGDPALQILGMSNPTPEQIEQVREELGLNDSLPVRYWNWLSDAATGDLGSSFQTRQTVTAAIGERLPVTAQLMVMSLSMAVVVSIPLGVAVAYKAGSLFDRGVTAVTFGLLSIPNFVLALFLIIVFAVELGWFPATGWTRLSDSVPDSLRGAFLPSLSLAIGNVAVLTRLLRTDMIATLQEDHVVMAKAKGLPTRQILFRHALRPSSFSLMTVLGLQVAALLSGTVIIEQIFALPGLGRLLLDRITNRDYIMVQGLVLFLATVYVFVNFAIDILYSFLDPRIRHGKSRATA</sequence>
<evidence type="ECO:0000313" key="9">
    <source>
        <dbReference type="EMBL" id="QGG93912.1"/>
    </source>
</evidence>
<dbReference type="EMBL" id="CP045851">
    <property type="protein sequence ID" value="QGG93912.1"/>
    <property type="molecule type" value="Genomic_DNA"/>
</dbReference>
<gene>
    <name evidence="9" type="ORF">GH723_01615</name>
</gene>
<comment type="similarity">
    <text evidence="7">Belongs to the binding-protein-dependent transport system permease family.</text>
</comment>
<feature type="transmembrane region" description="Helical" evidence="7">
    <location>
        <begin position="135"/>
        <end position="162"/>
    </location>
</feature>
<dbReference type="InterPro" id="IPR000515">
    <property type="entry name" value="MetI-like"/>
</dbReference>